<dbReference type="SMART" id="SM00052">
    <property type="entry name" value="EAL"/>
    <property type="match status" value="1"/>
</dbReference>
<dbReference type="CDD" id="cd01948">
    <property type="entry name" value="EAL"/>
    <property type="match status" value="1"/>
</dbReference>
<evidence type="ECO:0000313" key="2">
    <source>
        <dbReference type="EMBL" id="MXO64890.1"/>
    </source>
</evidence>
<dbReference type="OrthoDB" id="1673646at2"/>
<reference evidence="2 3" key="1">
    <citation type="submission" date="2019-12" db="EMBL/GenBank/DDBJ databases">
        <title>Genomic-based taxomic classification of the family Erythrobacteraceae.</title>
        <authorList>
            <person name="Xu L."/>
        </authorList>
    </citation>
    <scope>NUCLEOTIDE SEQUENCE [LARGE SCALE GENOMIC DNA]</scope>
    <source>
        <strain evidence="2 3">LMG 29518</strain>
    </source>
</reference>
<proteinExistence type="predicted"/>
<dbReference type="EMBL" id="WTYT01000001">
    <property type="protein sequence ID" value="MXO64890.1"/>
    <property type="molecule type" value="Genomic_DNA"/>
</dbReference>
<protein>
    <submittedName>
        <fullName evidence="2">EAL domain-containing protein</fullName>
    </submittedName>
</protein>
<dbReference type="Proteomes" id="UP000438476">
    <property type="component" value="Unassembled WGS sequence"/>
</dbReference>
<dbReference type="PANTHER" id="PTHR33121:SF15">
    <property type="entry name" value="BLUE LIGHT- AND TEMPERATURE-REGULATED ANTIREPRESSOR BLUF"/>
    <property type="match status" value="1"/>
</dbReference>
<dbReference type="GO" id="GO:0071111">
    <property type="term" value="F:cyclic-guanylate-specific phosphodiesterase activity"/>
    <property type="evidence" value="ECO:0007669"/>
    <property type="project" value="InterPro"/>
</dbReference>
<dbReference type="PANTHER" id="PTHR33121">
    <property type="entry name" value="CYCLIC DI-GMP PHOSPHODIESTERASE PDEF"/>
    <property type="match status" value="1"/>
</dbReference>
<evidence type="ECO:0000259" key="1">
    <source>
        <dbReference type="PROSITE" id="PS50883"/>
    </source>
</evidence>
<accession>A0A6I4T4P8</accession>
<dbReference type="PROSITE" id="PS50883">
    <property type="entry name" value="EAL"/>
    <property type="match status" value="1"/>
</dbReference>
<keyword evidence="3" id="KW-1185">Reference proteome</keyword>
<dbReference type="InterPro" id="IPR001633">
    <property type="entry name" value="EAL_dom"/>
</dbReference>
<dbReference type="InterPro" id="IPR050706">
    <property type="entry name" value="Cyclic-di-GMP_PDE-like"/>
</dbReference>
<sequence length="252" mass="27634">MKQPGSRSGCQGCEHSTALPFDFTMAFQPIVQLSSKSIWGYEALIRGVSGEGAAAILDRVEPDMIYSFDQACRVRAIEQAAALFPDDGSKLSINFKPNAVYEPLACIQATLKAANQFGFDRQRLMFEFTEDERMHDVPHLMRIIEAYRSFGFTTAIDDFGAGHAGLSLLADFQPDLIKFDMALMRGIDTSPARRTIVAAMVSVARDLGITCLAEGMETAEEVAVMRDLGVDLMQGYFFARPATGALAETHNL</sequence>
<dbReference type="AlphaFoldDB" id="A0A6I4T4P8"/>
<name>A0A6I4T4P8_9SPHN</name>
<evidence type="ECO:0000313" key="3">
    <source>
        <dbReference type="Proteomes" id="UP000438476"/>
    </source>
</evidence>
<comment type="caution">
    <text evidence="2">The sequence shown here is derived from an EMBL/GenBank/DDBJ whole genome shotgun (WGS) entry which is preliminary data.</text>
</comment>
<dbReference type="InterPro" id="IPR035919">
    <property type="entry name" value="EAL_sf"/>
</dbReference>
<organism evidence="2 3">
    <name type="scientific">Altericroceibacterium endophyticum</name>
    <dbReference type="NCBI Taxonomy" id="1808508"/>
    <lineage>
        <taxon>Bacteria</taxon>
        <taxon>Pseudomonadati</taxon>
        <taxon>Pseudomonadota</taxon>
        <taxon>Alphaproteobacteria</taxon>
        <taxon>Sphingomonadales</taxon>
        <taxon>Erythrobacteraceae</taxon>
        <taxon>Altericroceibacterium</taxon>
    </lineage>
</organism>
<dbReference type="Gene3D" id="3.20.20.450">
    <property type="entry name" value="EAL domain"/>
    <property type="match status" value="1"/>
</dbReference>
<dbReference type="Pfam" id="PF00563">
    <property type="entry name" value="EAL"/>
    <property type="match status" value="1"/>
</dbReference>
<feature type="domain" description="EAL" evidence="1">
    <location>
        <begin position="6"/>
        <end position="252"/>
    </location>
</feature>
<gene>
    <name evidence="2" type="ORF">GRI91_03880</name>
</gene>
<dbReference type="SUPFAM" id="SSF141868">
    <property type="entry name" value="EAL domain-like"/>
    <property type="match status" value="1"/>
</dbReference>